<evidence type="ECO:0000256" key="1">
    <source>
        <dbReference type="SAM" id="MobiDB-lite"/>
    </source>
</evidence>
<dbReference type="EMBL" id="CP051774">
    <property type="protein sequence ID" value="QJE94476.1"/>
    <property type="molecule type" value="Genomic_DNA"/>
</dbReference>
<feature type="transmembrane region" description="Helical" evidence="2">
    <location>
        <begin position="90"/>
        <end position="111"/>
    </location>
</feature>
<sequence length="190" mass="21252">MTETDPYQPPKAQPLLPRKPPRRLAVGKVLFSFKGRIPRSTYLIWSFPSNALIGYLLEKLVSLERTVPVAPRNSALPAAPVPDEIPLDPAMITALWLLLAYVPLLWIRLALLAKRWHDKDRSANWLILAFIPLIGDVINFIECGCQRGTRGPNQYGPDSLGEDENEKSLPKEGVPAGKPITRPPLRRPKP</sequence>
<protein>
    <submittedName>
        <fullName evidence="3">DUF805 domain-containing protein</fullName>
    </submittedName>
</protein>
<dbReference type="Proteomes" id="UP000501812">
    <property type="component" value="Chromosome"/>
</dbReference>
<proteinExistence type="predicted"/>
<dbReference type="AlphaFoldDB" id="A0A858RBT7"/>
<dbReference type="PANTHER" id="PTHR34980:SF3">
    <property type="entry name" value="BLR8105 PROTEIN"/>
    <property type="match status" value="1"/>
</dbReference>
<keyword evidence="2" id="KW-0472">Membrane</keyword>
<accession>A0A858RBT7</accession>
<dbReference type="GO" id="GO:0005886">
    <property type="term" value="C:plasma membrane"/>
    <property type="evidence" value="ECO:0007669"/>
    <property type="project" value="TreeGrafter"/>
</dbReference>
<keyword evidence="4" id="KW-1185">Reference proteome</keyword>
<dbReference type="KEGG" id="luo:HHL09_01285"/>
<feature type="region of interest" description="Disordered" evidence="1">
    <location>
        <begin position="151"/>
        <end position="190"/>
    </location>
</feature>
<name>A0A858RBT7_9BACT</name>
<dbReference type="Pfam" id="PF05656">
    <property type="entry name" value="DUF805"/>
    <property type="match status" value="1"/>
</dbReference>
<evidence type="ECO:0000313" key="4">
    <source>
        <dbReference type="Proteomes" id="UP000501812"/>
    </source>
</evidence>
<evidence type="ECO:0000313" key="3">
    <source>
        <dbReference type="EMBL" id="QJE94476.1"/>
    </source>
</evidence>
<dbReference type="RefSeq" id="WP_169452697.1">
    <property type="nucleotide sequence ID" value="NZ_CP051774.1"/>
</dbReference>
<keyword evidence="2" id="KW-0812">Transmembrane</keyword>
<keyword evidence="2" id="KW-1133">Transmembrane helix</keyword>
<dbReference type="PANTHER" id="PTHR34980">
    <property type="entry name" value="INNER MEMBRANE PROTEIN-RELATED-RELATED"/>
    <property type="match status" value="1"/>
</dbReference>
<evidence type="ECO:0000256" key="2">
    <source>
        <dbReference type="SAM" id="Phobius"/>
    </source>
</evidence>
<reference evidence="3 4" key="1">
    <citation type="submission" date="2020-04" db="EMBL/GenBank/DDBJ databases">
        <title>Luteolibacter sp. G-1-1-1 isolated from soil.</title>
        <authorList>
            <person name="Dahal R.H."/>
        </authorList>
    </citation>
    <scope>NUCLEOTIDE SEQUENCE [LARGE SCALE GENOMIC DNA]</scope>
    <source>
        <strain evidence="3 4">G-1-1-1</strain>
    </source>
</reference>
<dbReference type="InterPro" id="IPR008523">
    <property type="entry name" value="DUF805"/>
</dbReference>
<gene>
    <name evidence="3" type="ORF">HHL09_01285</name>
</gene>
<organism evidence="3 4">
    <name type="scientific">Luteolibacter luteus</name>
    <dbReference type="NCBI Taxonomy" id="2728835"/>
    <lineage>
        <taxon>Bacteria</taxon>
        <taxon>Pseudomonadati</taxon>
        <taxon>Verrucomicrobiota</taxon>
        <taxon>Verrucomicrobiia</taxon>
        <taxon>Verrucomicrobiales</taxon>
        <taxon>Verrucomicrobiaceae</taxon>
        <taxon>Luteolibacter</taxon>
    </lineage>
</organism>